<accession>A0A504Y792</accession>
<proteinExistence type="predicted"/>
<dbReference type="AlphaFoldDB" id="A0A504Y792"/>
<dbReference type="PANTHER" id="PTHR21274">
    <property type="entry name" value="MECKELIN"/>
    <property type="match status" value="1"/>
</dbReference>
<protein>
    <submittedName>
        <fullName evidence="2">Meckelin</fullName>
    </submittedName>
</protein>
<organism evidence="2 3">
    <name type="scientific">Fasciola gigantica</name>
    <name type="common">Giant liver fluke</name>
    <dbReference type="NCBI Taxonomy" id="46835"/>
    <lineage>
        <taxon>Eukaryota</taxon>
        <taxon>Metazoa</taxon>
        <taxon>Spiralia</taxon>
        <taxon>Lophotrochozoa</taxon>
        <taxon>Platyhelminthes</taxon>
        <taxon>Trematoda</taxon>
        <taxon>Digenea</taxon>
        <taxon>Plagiorchiida</taxon>
        <taxon>Echinostomata</taxon>
        <taxon>Echinostomatoidea</taxon>
        <taxon>Fasciolidae</taxon>
        <taxon>Fasciola</taxon>
    </lineage>
</organism>
<evidence type="ECO:0000313" key="2">
    <source>
        <dbReference type="EMBL" id="TPP56431.1"/>
    </source>
</evidence>
<keyword evidence="1" id="KW-1133">Transmembrane helix</keyword>
<sequence>MPWIYYNPTKGSTALRETSVTNTYSPNSLLDVRLATFALDGRFLGLESAVTGGQLQLCKDSARRMQAAYEFGTSYAQECEILADDLFNNTKYPLEFYDPYLMFYDSASGSSRLMPIPILNRALLSDQNSFTNVVSDTDVKSLFEALAVGNAASAVSIETSILDKWELTRRLFLVDNVVGKVLQSTTPTTLVRYVSNLEIRISPRGSSQDGLIYPPLIKVDYANLYASSDYGIGKLLKITFKVTYEQMTDQQATLEQNVRIAMGVISAMAACVAMVRTWLWSRRAGVVRLDGMLVLKLLLLAAGNVANGFLIVIYCLSIYFLIFFKIQKVYMVQLPNSDGFMLSYVAAAWALKFLDLVHLLAVQCNVDVFFIDWEHPKTRTARAIRSKIPETNTDPFMNDGIEGEESETFQSAKFAEPESQYVDSGVSVWRTIYVANEWNEIQTHRKTSSLITFASVLFFMKVVGFENLASTDAHSRFTVDPLQYQSIVQWFLLIAVWERCSSDRLRSFADLCSVSNVSMFILSQANFGYYIHGHSPTGRSDLDLGGLAMMLAAENVGVAARRGITTDSDDHTYRMALPSAFRQAFNRLYEPLLSGARVGQKSGKNKLGFVNFTTIEVYQALNRFLVRFISRLFSFATPFHKDFVLNLFDGPYGYRSDLDTTLLDGLLFTSLQDDPDGLRYRIVRRRALEDILDGEFEDTTYEGLFYLDDGNSFGDVLYYGNEILLFVFDALLFCLVDLLGSNLILDALIALLVSTIICQLRSDLGRRNLARKTMIDERFLI</sequence>
<dbReference type="Pfam" id="PF09773">
    <property type="entry name" value="Meckelin"/>
    <property type="match status" value="2"/>
</dbReference>
<keyword evidence="1" id="KW-0812">Transmembrane</keyword>
<dbReference type="PANTHER" id="PTHR21274:SF0">
    <property type="entry name" value="MECKELIN"/>
    <property type="match status" value="1"/>
</dbReference>
<name>A0A504Y792_FASGI</name>
<dbReference type="OrthoDB" id="419138at2759"/>
<keyword evidence="1" id="KW-0472">Membrane</keyword>
<dbReference type="STRING" id="46835.A0A504Y792"/>
<dbReference type="EMBL" id="SUNJ01014532">
    <property type="protein sequence ID" value="TPP56431.1"/>
    <property type="molecule type" value="Genomic_DNA"/>
</dbReference>
<comment type="caution">
    <text evidence="2">The sequence shown here is derived from an EMBL/GenBank/DDBJ whole genome shotgun (WGS) entry which is preliminary data.</text>
</comment>
<dbReference type="InterPro" id="IPR019170">
    <property type="entry name" value="Meckelin"/>
</dbReference>
<dbReference type="Proteomes" id="UP000316759">
    <property type="component" value="Unassembled WGS sequence"/>
</dbReference>
<dbReference type="GO" id="GO:0036038">
    <property type="term" value="C:MKS complex"/>
    <property type="evidence" value="ECO:0007669"/>
    <property type="project" value="InterPro"/>
</dbReference>
<feature type="transmembrane region" description="Helical" evidence="1">
    <location>
        <begin position="293"/>
        <end position="322"/>
    </location>
</feature>
<reference evidence="2 3" key="1">
    <citation type="submission" date="2019-04" db="EMBL/GenBank/DDBJ databases">
        <title>Annotation for the trematode Fasciola gigantica.</title>
        <authorList>
            <person name="Choi Y.-J."/>
        </authorList>
    </citation>
    <scope>NUCLEOTIDE SEQUENCE [LARGE SCALE GENOMIC DNA]</scope>
    <source>
        <strain evidence="2">Uganda_cow_1</strain>
    </source>
</reference>
<dbReference type="GO" id="GO:0060271">
    <property type="term" value="P:cilium assembly"/>
    <property type="evidence" value="ECO:0007669"/>
    <property type="project" value="InterPro"/>
</dbReference>
<evidence type="ECO:0000256" key="1">
    <source>
        <dbReference type="SAM" id="Phobius"/>
    </source>
</evidence>
<keyword evidence="3" id="KW-1185">Reference proteome</keyword>
<feature type="transmembrane region" description="Helical" evidence="1">
    <location>
        <begin position="260"/>
        <end position="281"/>
    </location>
</feature>
<evidence type="ECO:0000313" key="3">
    <source>
        <dbReference type="Proteomes" id="UP000316759"/>
    </source>
</evidence>
<gene>
    <name evidence="2" type="ORF">FGIG_08867</name>
</gene>